<accession>F8F8U0</accession>
<sequence>MHLIIADALAKEVGAQAPGALLLGALAPDAAKADEAASEALHFASRSYIAYGDFLHRYGERMPDPFLLGYLSHLVGDDIWSIFVHASGLRDRVREEPRLAKVYYRDFLLCNAKLLEAYPKEELYAALLEAEIPSGWSASASSTMRCGCGFSAAVRCSQPSCT</sequence>
<name>F8F8U0_PAEMK</name>
<dbReference type="HOGENOM" id="CLU_1633740_0_0_9"/>
<evidence type="ECO:0000313" key="2">
    <source>
        <dbReference type="Proteomes" id="UP000006620"/>
    </source>
</evidence>
<protein>
    <recommendedName>
        <fullName evidence="3">Phospholipase C/D domain-containing protein</fullName>
    </recommendedName>
</protein>
<reference evidence="2" key="1">
    <citation type="submission" date="2011-06" db="EMBL/GenBank/DDBJ databases">
        <title>Complete genome sequence of Paenibacillus mucilaginosus KNP414.</title>
        <authorList>
            <person name="Wang J."/>
            <person name="Hu S."/>
            <person name="Hu X."/>
            <person name="Zhang B."/>
            <person name="Dong D."/>
            <person name="Zhang S."/>
            <person name="Zhao K."/>
            <person name="Wu D."/>
        </authorList>
    </citation>
    <scope>NUCLEOTIDE SEQUENCE [LARGE SCALE GENOMIC DNA]</scope>
    <source>
        <strain evidence="2">KNP414</strain>
    </source>
</reference>
<dbReference type="PATRIC" id="fig|1036673.3.peg.3166"/>
<evidence type="ECO:0000313" key="1">
    <source>
        <dbReference type="EMBL" id="AEI42002.1"/>
    </source>
</evidence>
<gene>
    <name evidence="1" type="ordered locus">KNP414_03444</name>
</gene>
<proteinExistence type="predicted"/>
<reference evidence="1 2" key="2">
    <citation type="journal article" date="2013" name="Genome Announc.">
        <title>Genome Sequence of Growth-Improving Paenibacillus mucilaginosus Strain KNP414.</title>
        <authorList>
            <person name="Lu J.J."/>
            <person name="Wang J.F."/>
            <person name="Hu X.F."/>
        </authorList>
    </citation>
    <scope>NUCLEOTIDE SEQUENCE [LARGE SCALE GENOMIC DNA]</scope>
    <source>
        <strain evidence="1 2">KNP414</strain>
    </source>
</reference>
<dbReference type="KEGG" id="pms:KNP414_03444"/>
<organism evidence="1 2">
    <name type="scientific">Paenibacillus mucilaginosus (strain KNP414)</name>
    <dbReference type="NCBI Taxonomy" id="1036673"/>
    <lineage>
        <taxon>Bacteria</taxon>
        <taxon>Bacillati</taxon>
        <taxon>Bacillota</taxon>
        <taxon>Bacilli</taxon>
        <taxon>Bacillales</taxon>
        <taxon>Paenibacillaceae</taxon>
        <taxon>Paenibacillus</taxon>
    </lineage>
</organism>
<dbReference type="Proteomes" id="UP000006620">
    <property type="component" value="Chromosome"/>
</dbReference>
<dbReference type="EMBL" id="CP002869">
    <property type="protein sequence ID" value="AEI42002.1"/>
    <property type="molecule type" value="Genomic_DNA"/>
</dbReference>
<evidence type="ECO:0008006" key="3">
    <source>
        <dbReference type="Google" id="ProtNLM"/>
    </source>
</evidence>
<dbReference type="AlphaFoldDB" id="F8F8U0"/>